<dbReference type="Proteomes" id="UP000245207">
    <property type="component" value="Unassembled WGS sequence"/>
</dbReference>
<dbReference type="InterPro" id="IPR011009">
    <property type="entry name" value="Kinase-like_dom_sf"/>
</dbReference>
<dbReference type="SUPFAM" id="SSF56112">
    <property type="entry name" value="Protein kinase-like (PK-like)"/>
    <property type="match status" value="1"/>
</dbReference>
<dbReference type="InterPro" id="IPR045272">
    <property type="entry name" value="ANXUR1/2-like"/>
</dbReference>
<dbReference type="Gene3D" id="1.10.510.10">
    <property type="entry name" value="Transferase(Phosphotransferase) domain 1"/>
    <property type="match status" value="1"/>
</dbReference>
<dbReference type="GO" id="GO:0005886">
    <property type="term" value="C:plasma membrane"/>
    <property type="evidence" value="ECO:0007669"/>
    <property type="project" value="TreeGrafter"/>
</dbReference>
<gene>
    <name evidence="8" type="ORF">CTI12_AA529360</name>
</gene>
<dbReference type="EMBL" id="PKPP01011686">
    <property type="protein sequence ID" value="PWA43707.1"/>
    <property type="molecule type" value="Genomic_DNA"/>
</dbReference>
<dbReference type="GO" id="GO:0004714">
    <property type="term" value="F:transmembrane receptor protein tyrosine kinase activity"/>
    <property type="evidence" value="ECO:0007669"/>
    <property type="project" value="InterPro"/>
</dbReference>
<dbReference type="GO" id="GO:0005524">
    <property type="term" value="F:ATP binding"/>
    <property type="evidence" value="ECO:0007669"/>
    <property type="project" value="UniProtKB-UniRule"/>
</dbReference>
<keyword evidence="3 6" id="KW-0547">Nucleotide-binding</keyword>
<dbReference type="GO" id="GO:0004674">
    <property type="term" value="F:protein serine/threonine kinase activity"/>
    <property type="evidence" value="ECO:0007669"/>
    <property type="project" value="UniProtKB-KW"/>
</dbReference>
<dbReference type="PROSITE" id="PS00108">
    <property type="entry name" value="PROTEIN_KINASE_ST"/>
    <property type="match status" value="1"/>
</dbReference>
<evidence type="ECO:0000256" key="3">
    <source>
        <dbReference type="ARBA" id="ARBA00022741"/>
    </source>
</evidence>
<dbReference type="STRING" id="35608.A0A2U1L3Y3"/>
<dbReference type="GO" id="GO:0009506">
    <property type="term" value="C:plasmodesma"/>
    <property type="evidence" value="ECO:0007669"/>
    <property type="project" value="TreeGrafter"/>
</dbReference>
<accession>A0A2U1L3Y3</accession>
<comment type="caution">
    <text evidence="8">The sequence shown here is derived from an EMBL/GenBank/DDBJ whole genome shotgun (WGS) entry which is preliminary data.</text>
</comment>
<feature type="binding site" evidence="6">
    <location>
        <position position="55"/>
    </location>
    <ligand>
        <name>ATP</name>
        <dbReference type="ChEBI" id="CHEBI:30616"/>
    </ligand>
</feature>
<dbReference type="PROSITE" id="PS50011">
    <property type="entry name" value="PROTEIN_KINASE_DOM"/>
    <property type="match status" value="1"/>
</dbReference>
<dbReference type="OrthoDB" id="1521893at2759"/>
<evidence type="ECO:0000259" key="7">
    <source>
        <dbReference type="PROSITE" id="PS50011"/>
    </source>
</evidence>
<reference evidence="8 9" key="1">
    <citation type="journal article" date="2018" name="Mol. Plant">
        <title>The genome of Artemisia annua provides insight into the evolution of Asteraceae family and artemisinin biosynthesis.</title>
        <authorList>
            <person name="Shen Q."/>
            <person name="Zhang L."/>
            <person name="Liao Z."/>
            <person name="Wang S."/>
            <person name="Yan T."/>
            <person name="Shi P."/>
            <person name="Liu M."/>
            <person name="Fu X."/>
            <person name="Pan Q."/>
            <person name="Wang Y."/>
            <person name="Lv Z."/>
            <person name="Lu X."/>
            <person name="Zhang F."/>
            <person name="Jiang W."/>
            <person name="Ma Y."/>
            <person name="Chen M."/>
            <person name="Hao X."/>
            <person name="Li L."/>
            <person name="Tang Y."/>
            <person name="Lv G."/>
            <person name="Zhou Y."/>
            <person name="Sun X."/>
            <person name="Brodelius P.E."/>
            <person name="Rose J.K.C."/>
            <person name="Tang K."/>
        </authorList>
    </citation>
    <scope>NUCLEOTIDE SEQUENCE [LARGE SCALE GENOMIC DNA]</scope>
    <source>
        <strain evidence="9">cv. Huhao1</strain>
        <tissue evidence="8">Leaf</tissue>
    </source>
</reference>
<keyword evidence="1" id="KW-0723">Serine/threonine-protein kinase</keyword>
<dbReference type="InterPro" id="IPR001245">
    <property type="entry name" value="Ser-Thr/Tyr_kinase_cat_dom"/>
</dbReference>
<evidence type="ECO:0000313" key="8">
    <source>
        <dbReference type="EMBL" id="PWA43707.1"/>
    </source>
</evidence>
<dbReference type="PANTHER" id="PTHR27003">
    <property type="entry name" value="OS07G0166700 PROTEIN"/>
    <property type="match status" value="1"/>
</dbReference>
<keyword evidence="4 8" id="KW-0418">Kinase</keyword>
<evidence type="ECO:0000256" key="6">
    <source>
        <dbReference type="PROSITE-ProRule" id="PRU10141"/>
    </source>
</evidence>
<dbReference type="InterPro" id="IPR017441">
    <property type="entry name" value="Protein_kinase_ATP_BS"/>
</dbReference>
<name>A0A2U1L3Y3_ARTAN</name>
<organism evidence="8 9">
    <name type="scientific">Artemisia annua</name>
    <name type="common">Sweet wormwood</name>
    <dbReference type="NCBI Taxonomy" id="35608"/>
    <lineage>
        <taxon>Eukaryota</taxon>
        <taxon>Viridiplantae</taxon>
        <taxon>Streptophyta</taxon>
        <taxon>Embryophyta</taxon>
        <taxon>Tracheophyta</taxon>
        <taxon>Spermatophyta</taxon>
        <taxon>Magnoliopsida</taxon>
        <taxon>eudicotyledons</taxon>
        <taxon>Gunneridae</taxon>
        <taxon>Pentapetalae</taxon>
        <taxon>asterids</taxon>
        <taxon>campanulids</taxon>
        <taxon>Asterales</taxon>
        <taxon>Asteraceae</taxon>
        <taxon>Asteroideae</taxon>
        <taxon>Anthemideae</taxon>
        <taxon>Artemisiinae</taxon>
        <taxon>Artemisia</taxon>
    </lineage>
</organism>
<dbReference type="AlphaFoldDB" id="A0A2U1L3Y3"/>
<dbReference type="InterPro" id="IPR008271">
    <property type="entry name" value="Ser/Thr_kinase_AS"/>
</dbReference>
<proteinExistence type="predicted"/>
<evidence type="ECO:0000256" key="2">
    <source>
        <dbReference type="ARBA" id="ARBA00022679"/>
    </source>
</evidence>
<sequence>MSFMEEFDHLKIKLQDIISATNNFGRNNLIGHGGFGQVYKGELVLPNGPTMVAFKRLDRKLGQGNIEFYKEILMLSKYKHENLVSLMHFCIQDDEMILVYEHASRGSLDRYLGDASLTWSQRLKICVGVASGLSYLHDPTETHQRLIHRDIKSANILLDDNWKAKVSDFGLSKAGPANQMQTFLFSNAVGTPGYCDPLYFETGFLSKESDVYSFGVVLFEVMCGRLCYEYRNGHLTEILVHKWRRCYEENRLDEIILRGLKEQMESGSFSTFSHIAYRCVSKAREERPTMDEVLKELEIALEQQEVYKNLEMKVDIQEMIKIADQAIAPLSYETQEQLFRLFLKGIFVDDGTTWLSINKNGEICEMISATKCVSWGERYASEDSRFFNVVMCSYNGFKVKVCTQFLSPNVTYTINLVFRISFENYEVQKAIGTYVSCTYKLEEETHYLNSSNATMREDGWLVIPLYRFISYQKKYDFNISIFPLLLNWPDTQCSIESIEFRPTDTVTHENLEHNYMEDMQTTSASRINWEQKLPNDYTDLIKWSTYSIQWTTKKELYFLLRKGFLIDNGEKWLSISKSMKKRLMIPAMEFLPEEKWIRKSLPESRFKVVAESPDTDEFRIAFKIESKLLSPQTTYSCHLIYKPPENYSLIEGPIALINQSFRYPRSLYLIIPHITNIRPMFDHKSDKQLNTDKVKGHPKVRKDGWMEVQLWEDKIDSTGNIGMDLSLNGMDIDGDYNFVGLVLQGIELRPL</sequence>
<dbReference type="Pfam" id="PF14299">
    <property type="entry name" value="PP2"/>
    <property type="match status" value="1"/>
</dbReference>
<dbReference type="FunFam" id="3.30.200.20:FF:000039">
    <property type="entry name" value="receptor-like protein kinase FERONIA"/>
    <property type="match status" value="1"/>
</dbReference>
<dbReference type="Pfam" id="PF07714">
    <property type="entry name" value="PK_Tyr_Ser-Thr"/>
    <property type="match status" value="1"/>
</dbReference>
<dbReference type="PROSITE" id="PS00107">
    <property type="entry name" value="PROTEIN_KINASE_ATP"/>
    <property type="match status" value="1"/>
</dbReference>
<feature type="domain" description="Protein kinase" evidence="7">
    <location>
        <begin position="24"/>
        <end position="301"/>
    </location>
</feature>
<dbReference type="InterPro" id="IPR025886">
    <property type="entry name" value="PP2-like"/>
</dbReference>
<evidence type="ECO:0000256" key="4">
    <source>
        <dbReference type="ARBA" id="ARBA00022777"/>
    </source>
</evidence>
<dbReference type="InterPro" id="IPR000719">
    <property type="entry name" value="Prot_kinase_dom"/>
</dbReference>
<keyword evidence="5 6" id="KW-0067">ATP-binding</keyword>
<evidence type="ECO:0000256" key="1">
    <source>
        <dbReference type="ARBA" id="ARBA00022527"/>
    </source>
</evidence>
<dbReference type="SMART" id="SM00220">
    <property type="entry name" value="S_TKc"/>
    <property type="match status" value="1"/>
</dbReference>
<keyword evidence="2" id="KW-0808">Transferase</keyword>
<dbReference type="PANTHER" id="PTHR27003:SF380">
    <property type="entry name" value="MITOGEN-ACTIVATED PROTEIN (MAP) KINASE KINASE KINASE STE11, CRYPTOCOCCUS-RELATED"/>
    <property type="match status" value="1"/>
</dbReference>
<protein>
    <submittedName>
        <fullName evidence="8">Protein kinase-like domain, Phloem protein 2-like protein</fullName>
    </submittedName>
</protein>
<dbReference type="Gene3D" id="3.30.200.20">
    <property type="entry name" value="Phosphorylase Kinase, domain 1"/>
    <property type="match status" value="1"/>
</dbReference>
<evidence type="ECO:0000313" key="9">
    <source>
        <dbReference type="Proteomes" id="UP000245207"/>
    </source>
</evidence>
<keyword evidence="9" id="KW-1185">Reference proteome</keyword>
<evidence type="ECO:0000256" key="5">
    <source>
        <dbReference type="ARBA" id="ARBA00022840"/>
    </source>
</evidence>